<dbReference type="RefSeq" id="WP_055423965.1">
    <property type="nucleotide sequence ID" value="NZ_CYHH01000010.1"/>
</dbReference>
<dbReference type="EMBL" id="CYHH01000010">
    <property type="protein sequence ID" value="CUB07689.1"/>
    <property type="molecule type" value="Genomic_DNA"/>
</dbReference>
<feature type="transmembrane region" description="Helical" evidence="5">
    <location>
        <begin position="249"/>
        <end position="272"/>
    </location>
</feature>
<feature type="transmembrane region" description="Helical" evidence="5">
    <location>
        <begin position="6"/>
        <end position="28"/>
    </location>
</feature>
<feature type="transmembrane region" description="Helical" evidence="5">
    <location>
        <begin position="284"/>
        <end position="303"/>
    </location>
</feature>
<keyword evidence="2 5" id="KW-0812">Transmembrane</keyword>
<evidence type="ECO:0000256" key="4">
    <source>
        <dbReference type="ARBA" id="ARBA00023136"/>
    </source>
</evidence>
<dbReference type="GO" id="GO:0006874">
    <property type="term" value="P:intracellular calcium ion homeostasis"/>
    <property type="evidence" value="ECO:0007669"/>
    <property type="project" value="TreeGrafter"/>
</dbReference>
<dbReference type="InterPro" id="IPR004481">
    <property type="entry name" value="K/Na/Ca-exchanger"/>
</dbReference>
<feature type="transmembrane region" description="Helical" evidence="5">
    <location>
        <begin position="75"/>
        <end position="99"/>
    </location>
</feature>
<organism evidence="7 8">
    <name type="scientific">Tepidiphilus thermophilus</name>
    <dbReference type="NCBI Taxonomy" id="876478"/>
    <lineage>
        <taxon>Bacteria</taxon>
        <taxon>Pseudomonadati</taxon>
        <taxon>Pseudomonadota</taxon>
        <taxon>Hydrogenophilia</taxon>
        <taxon>Hydrogenophilales</taxon>
        <taxon>Hydrogenophilaceae</taxon>
        <taxon>Tepidiphilus</taxon>
    </lineage>
</organism>
<feature type="transmembrane region" description="Helical" evidence="5">
    <location>
        <begin position="214"/>
        <end position="237"/>
    </location>
</feature>
<dbReference type="Gene3D" id="1.20.1420.30">
    <property type="entry name" value="NCX, central ion-binding region"/>
    <property type="match status" value="1"/>
</dbReference>
<dbReference type="AlphaFoldDB" id="A0A0K6IXB8"/>
<dbReference type="PANTHER" id="PTHR10846:SF8">
    <property type="entry name" value="INNER MEMBRANE PROTEIN YRBG"/>
    <property type="match status" value="1"/>
</dbReference>
<proteinExistence type="predicted"/>
<keyword evidence="4 5" id="KW-0472">Membrane</keyword>
<keyword evidence="3 5" id="KW-1133">Transmembrane helix</keyword>
<evidence type="ECO:0000313" key="7">
    <source>
        <dbReference type="EMBL" id="CUB07689.1"/>
    </source>
</evidence>
<evidence type="ECO:0000256" key="1">
    <source>
        <dbReference type="ARBA" id="ARBA00004141"/>
    </source>
</evidence>
<evidence type="ECO:0000256" key="3">
    <source>
        <dbReference type="ARBA" id="ARBA00022989"/>
    </source>
</evidence>
<gene>
    <name evidence="7" type="ORF">Ga0061068_11043</name>
</gene>
<dbReference type="GO" id="GO:0005886">
    <property type="term" value="C:plasma membrane"/>
    <property type="evidence" value="ECO:0007669"/>
    <property type="project" value="TreeGrafter"/>
</dbReference>
<feature type="domain" description="Sodium/calcium exchanger membrane region" evidence="6">
    <location>
        <begin position="182"/>
        <end position="321"/>
    </location>
</feature>
<dbReference type="GO" id="GO:0008273">
    <property type="term" value="F:calcium, potassium:sodium antiporter activity"/>
    <property type="evidence" value="ECO:0007669"/>
    <property type="project" value="TreeGrafter"/>
</dbReference>
<accession>A0A0K6IXB8</accession>
<evidence type="ECO:0000256" key="5">
    <source>
        <dbReference type="SAM" id="Phobius"/>
    </source>
</evidence>
<dbReference type="GO" id="GO:0005262">
    <property type="term" value="F:calcium channel activity"/>
    <property type="evidence" value="ECO:0007669"/>
    <property type="project" value="TreeGrafter"/>
</dbReference>
<dbReference type="Gene3D" id="6.10.280.80">
    <property type="entry name" value="NCX, peripheral helical region"/>
    <property type="match status" value="1"/>
</dbReference>
<evidence type="ECO:0000259" key="6">
    <source>
        <dbReference type="Pfam" id="PF01699"/>
    </source>
</evidence>
<protein>
    <submittedName>
        <fullName evidence="7">K+-dependent Na+/Ca+ exchanger related-protein</fullName>
    </submittedName>
</protein>
<dbReference type="Pfam" id="PF01699">
    <property type="entry name" value="Na_Ca_ex"/>
    <property type="match status" value="2"/>
</dbReference>
<dbReference type="InterPro" id="IPR004837">
    <property type="entry name" value="NaCa_Exmemb"/>
</dbReference>
<evidence type="ECO:0000313" key="8">
    <source>
        <dbReference type="Proteomes" id="UP000182108"/>
    </source>
</evidence>
<dbReference type="OrthoDB" id="9794225at2"/>
<feature type="transmembrane region" description="Helical" evidence="5">
    <location>
        <begin position="334"/>
        <end position="353"/>
    </location>
</feature>
<keyword evidence="8" id="KW-1185">Reference proteome</keyword>
<dbReference type="PANTHER" id="PTHR10846">
    <property type="entry name" value="SODIUM/POTASSIUM/CALCIUM EXCHANGER"/>
    <property type="match status" value="1"/>
</dbReference>
<dbReference type="Proteomes" id="UP000182108">
    <property type="component" value="Unassembled WGS sequence"/>
</dbReference>
<feature type="transmembrane region" description="Helical" evidence="5">
    <location>
        <begin position="173"/>
        <end position="194"/>
    </location>
</feature>
<feature type="domain" description="Sodium/calcium exchanger membrane region" evidence="6">
    <location>
        <begin position="11"/>
        <end position="150"/>
    </location>
</feature>
<evidence type="ECO:0000256" key="2">
    <source>
        <dbReference type="ARBA" id="ARBA00022692"/>
    </source>
</evidence>
<dbReference type="NCBIfam" id="TIGR00367">
    <property type="entry name" value="calcium/sodium antiporter"/>
    <property type="match status" value="1"/>
</dbReference>
<comment type="subcellular location">
    <subcellularLocation>
        <location evidence="1">Membrane</location>
        <topology evidence="1">Multi-pass membrane protein</topology>
    </subcellularLocation>
</comment>
<reference evidence="8" key="1">
    <citation type="submission" date="2015-08" db="EMBL/GenBank/DDBJ databases">
        <authorList>
            <person name="Babu N.S."/>
            <person name="Beckwith C.J."/>
            <person name="Beseler K.G."/>
            <person name="Brison A."/>
            <person name="Carone J.V."/>
            <person name="Caskin T.P."/>
            <person name="Diamond M."/>
            <person name="Durham M.E."/>
            <person name="Foxe J.M."/>
            <person name="Go M."/>
            <person name="Henderson B.A."/>
            <person name="Jones I.B."/>
            <person name="McGettigan J.A."/>
            <person name="Micheletti S.J."/>
            <person name="Nasrallah M.E."/>
            <person name="Ortiz D."/>
            <person name="Piller C.R."/>
            <person name="Privatt S.R."/>
            <person name="Schneider S.L."/>
            <person name="Sharp S."/>
            <person name="Smith T.C."/>
            <person name="Stanton J.D."/>
            <person name="Ullery H.E."/>
            <person name="Wilson R.J."/>
            <person name="Serrano M.G."/>
            <person name="Buck G."/>
            <person name="Lee V."/>
            <person name="Wang Y."/>
            <person name="Carvalho R."/>
            <person name="Voegtly L."/>
            <person name="Shi R."/>
            <person name="Duckworth R."/>
            <person name="Johnson A."/>
            <person name="Loviza R."/>
            <person name="Walstead R."/>
            <person name="Shah Z."/>
            <person name="Kiflezghi M."/>
            <person name="Wade K."/>
            <person name="Ball S.L."/>
            <person name="Bradley K.W."/>
            <person name="Asai D.J."/>
            <person name="Bowman C.A."/>
            <person name="Russell D.A."/>
            <person name="Pope W.H."/>
            <person name="Jacobs-Sera D."/>
            <person name="Hendrix R.W."/>
            <person name="Hatfull G.F."/>
        </authorList>
    </citation>
    <scope>NUCLEOTIDE SEQUENCE [LARGE SCALE GENOMIC DNA]</scope>
    <source>
        <strain evidence="8">JCM 19170</strain>
    </source>
</reference>
<name>A0A0K6IXB8_9PROT</name>
<feature type="transmembrane region" description="Helical" evidence="5">
    <location>
        <begin position="310"/>
        <end position="328"/>
    </location>
</feature>
<sequence length="363" mass="37811">MSSDASLLLKFILLAAGLGLLTLGAEWLVRGGARLATRFGISPLVVGLTIVAFGTSAPELAVSVGAGLRGAPDLALGNVIGSNIANILLILGVTAIIGHIQVHSQLLRQEIPVLLGAVALFCTTSFDGILSRLDGLILFSSMIAYTVFLLRQTRTLSPQEEAGLATDIPQSRWDAHAGVQLSLVLVGLGLLIYGADLAVGAASGIARSFGVSELVIGLTVVAVGTSLPEIATSVVAALRGHRDMAVGNVIGSCTFNLLSVLGATALVAPHGILVSETIRHVDSWVMLGTTVVLLPIIVSGAGIRRSDGALLLAFYLAYLVHLGLDASAHPWSEGYVRLMLSFVLPLAIVYLMVRYVQSVGRRE</sequence>
<feature type="transmembrane region" description="Helical" evidence="5">
    <location>
        <begin position="35"/>
        <end position="55"/>
    </location>
</feature>
<feature type="transmembrane region" description="Helical" evidence="5">
    <location>
        <begin position="136"/>
        <end position="152"/>
    </location>
</feature>
<dbReference type="InterPro" id="IPR044880">
    <property type="entry name" value="NCX_ion-bd_dom_sf"/>
</dbReference>